<evidence type="ECO:0000313" key="2">
    <source>
        <dbReference type="EMBL" id="MBC3845650.1"/>
    </source>
</evidence>
<dbReference type="EMBL" id="JACOME010000001">
    <property type="protein sequence ID" value="MBC3845650.1"/>
    <property type="molecule type" value="Genomic_DNA"/>
</dbReference>
<reference evidence="2 3" key="1">
    <citation type="submission" date="2020-08" db="EMBL/GenBank/DDBJ databases">
        <title>Winogradskyella ouciana sp. nov., isolated from the hadal seawater of the Mariana Trench.</title>
        <authorList>
            <person name="He X."/>
        </authorList>
    </citation>
    <scope>NUCLEOTIDE SEQUENCE [LARGE SCALE GENOMIC DNA]</scope>
    <source>
        <strain evidence="2 3">KCTC 22026</strain>
    </source>
</reference>
<protein>
    <recommendedName>
        <fullName evidence="4">Por secretion system C-terminal sorting domain-containing protein</fullName>
    </recommendedName>
</protein>
<keyword evidence="1" id="KW-0732">Signal</keyword>
<name>A0ABR6XYS8_9FLAO</name>
<evidence type="ECO:0008006" key="4">
    <source>
        <dbReference type="Google" id="ProtNLM"/>
    </source>
</evidence>
<gene>
    <name evidence="2" type="ORF">H6H04_04625</name>
</gene>
<sequence length="185" mass="20983">MKTLFKNILVLAVMLGTCTSYANETLEVVPTFNNVKKGNSITVTDATGLIIFSGQINFDGNISRLYNFSQLEDGIYILEVNKDFEINISTVEVKGNVVTFLNNKQKTIFKPVFRVEDDLLIITKFGFDSPKMQVDLYYGDELIHTENVKGSEILNRVFKLDKTIKGDYSAVVRTNGRVYVENFRI</sequence>
<evidence type="ECO:0000256" key="1">
    <source>
        <dbReference type="SAM" id="SignalP"/>
    </source>
</evidence>
<proteinExistence type="predicted"/>
<organism evidence="2 3">
    <name type="scientific">Winogradskyella echinorum</name>
    <dbReference type="NCBI Taxonomy" id="538189"/>
    <lineage>
        <taxon>Bacteria</taxon>
        <taxon>Pseudomonadati</taxon>
        <taxon>Bacteroidota</taxon>
        <taxon>Flavobacteriia</taxon>
        <taxon>Flavobacteriales</taxon>
        <taxon>Flavobacteriaceae</taxon>
        <taxon>Winogradskyella</taxon>
    </lineage>
</organism>
<evidence type="ECO:0000313" key="3">
    <source>
        <dbReference type="Proteomes" id="UP000607435"/>
    </source>
</evidence>
<dbReference type="Proteomes" id="UP000607435">
    <property type="component" value="Unassembled WGS sequence"/>
</dbReference>
<comment type="caution">
    <text evidence="2">The sequence shown here is derived from an EMBL/GenBank/DDBJ whole genome shotgun (WGS) entry which is preliminary data.</text>
</comment>
<dbReference type="RefSeq" id="WP_186844753.1">
    <property type="nucleotide sequence ID" value="NZ_JACOME010000001.1"/>
</dbReference>
<keyword evidence="3" id="KW-1185">Reference proteome</keyword>
<feature type="signal peptide" evidence="1">
    <location>
        <begin position="1"/>
        <end position="22"/>
    </location>
</feature>
<accession>A0ABR6XYS8</accession>
<feature type="chain" id="PRO_5046461651" description="Por secretion system C-terminal sorting domain-containing protein" evidence="1">
    <location>
        <begin position="23"/>
        <end position="185"/>
    </location>
</feature>